<protein>
    <recommendedName>
        <fullName evidence="2">RNase H type-1 domain-containing protein</fullName>
    </recommendedName>
</protein>
<dbReference type="InterPro" id="IPR002156">
    <property type="entry name" value="RNaseH_domain"/>
</dbReference>
<accession>A0A7J0DFB1</accession>
<keyword evidence="4" id="KW-1185">Reference proteome</keyword>
<dbReference type="PANTHER" id="PTHR48475">
    <property type="entry name" value="RIBONUCLEASE H"/>
    <property type="match status" value="1"/>
</dbReference>
<dbReference type="InterPro" id="IPR012337">
    <property type="entry name" value="RNaseH-like_sf"/>
</dbReference>
<comment type="caution">
    <text evidence="3">The sequence shown here is derived from an EMBL/GenBank/DDBJ whole genome shotgun (WGS) entry which is preliminary data.</text>
</comment>
<dbReference type="OrthoDB" id="1938451at2759"/>
<dbReference type="InterPro" id="IPR036397">
    <property type="entry name" value="RNaseH_sf"/>
</dbReference>
<gene>
    <name evidence="3" type="ORF">Acr_00g0032090</name>
</gene>
<evidence type="ECO:0000313" key="3">
    <source>
        <dbReference type="EMBL" id="GFS34075.1"/>
    </source>
</evidence>
<evidence type="ECO:0000256" key="1">
    <source>
        <dbReference type="SAM" id="MobiDB-lite"/>
    </source>
</evidence>
<dbReference type="AlphaFoldDB" id="A0A7J0DFB1"/>
<sequence>MGYPMFAHKSDESLARTSTTADRTIEVLEVHKEPPQVKTTPTADDFNEGPEALLKPPQIDQTKAWKMYVVGAKTSLGVGAGVVLKSPEGTFFEYYLKQNFSTTNNKAKDETFIAGLRSANKLMVPELHIFYDSNMVVN</sequence>
<dbReference type="Gene3D" id="3.30.420.10">
    <property type="entry name" value="Ribonuclease H-like superfamily/Ribonuclease H"/>
    <property type="match status" value="1"/>
</dbReference>
<evidence type="ECO:0000259" key="2">
    <source>
        <dbReference type="PROSITE" id="PS50879"/>
    </source>
</evidence>
<evidence type="ECO:0000313" key="4">
    <source>
        <dbReference type="Proteomes" id="UP000585474"/>
    </source>
</evidence>
<name>A0A7J0DFB1_9ERIC</name>
<organism evidence="3 4">
    <name type="scientific">Actinidia rufa</name>
    <dbReference type="NCBI Taxonomy" id="165716"/>
    <lineage>
        <taxon>Eukaryota</taxon>
        <taxon>Viridiplantae</taxon>
        <taxon>Streptophyta</taxon>
        <taxon>Embryophyta</taxon>
        <taxon>Tracheophyta</taxon>
        <taxon>Spermatophyta</taxon>
        <taxon>Magnoliopsida</taxon>
        <taxon>eudicotyledons</taxon>
        <taxon>Gunneridae</taxon>
        <taxon>Pentapetalae</taxon>
        <taxon>asterids</taxon>
        <taxon>Ericales</taxon>
        <taxon>Actinidiaceae</taxon>
        <taxon>Actinidia</taxon>
    </lineage>
</organism>
<dbReference type="GO" id="GO:0004523">
    <property type="term" value="F:RNA-DNA hybrid ribonuclease activity"/>
    <property type="evidence" value="ECO:0007669"/>
    <property type="project" value="InterPro"/>
</dbReference>
<dbReference type="GO" id="GO:0003676">
    <property type="term" value="F:nucleic acid binding"/>
    <property type="evidence" value="ECO:0007669"/>
    <property type="project" value="InterPro"/>
</dbReference>
<dbReference type="PROSITE" id="PS50879">
    <property type="entry name" value="RNASE_H_1"/>
    <property type="match status" value="1"/>
</dbReference>
<feature type="region of interest" description="Disordered" evidence="1">
    <location>
        <begin position="1"/>
        <end position="20"/>
    </location>
</feature>
<feature type="region of interest" description="Disordered" evidence="1">
    <location>
        <begin position="31"/>
        <end position="54"/>
    </location>
</feature>
<dbReference type="PANTHER" id="PTHR48475:SF1">
    <property type="entry name" value="RNASE H TYPE-1 DOMAIN-CONTAINING PROTEIN"/>
    <property type="match status" value="1"/>
</dbReference>
<dbReference type="Proteomes" id="UP000585474">
    <property type="component" value="Unassembled WGS sequence"/>
</dbReference>
<dbReference type="SUPFAM" id="SSF53098">
    <property type="entry name" value="Ribonuclease H-like"/>
    <property type="match status" value="1"/>
</dbReference>
<proteinExistence type="predicted"/>
<feature type="domain" description="RNase H type-1" evidence="2">
    <location>
        <begin position="61"/>
        <end position="138"/>
    </location>
</feature>
<reference evidence="4" key="1">
    <citation type="submission" date="2019-07" db="EMBL/GenBank/DDBJ databases">
        <title>De Novo Assembly of kiwifruit Actinidia rufa.</title>
        <authorList>
            <person name="Sugita-Konishi S."/>
            <person name="Sato K."/>
            <person name="Mori E."/>
            <person name="Abe Y."/>
            <person name="Kisaki G."/>
            <person name="Hamano K."/>
            <person name="Suezawa K."/>
            <person name="Otani M."/>
            <person name="Fukuda T."/>
            <person name="Manabe T."/>
            <person name="Gomi K."/>
            <person name="Tabuchi M."/>
            <person name="Akimitsu K."/>
            <person name="Kataoka I."/>
        </authorList>
    </citation>
    <scope>NUCLEOTIDE SEQUENCE [LARGE SCALE GENOMIC DNA]</scope>
    <source>
        <strain evidence="4">cv. Fuchu</strain>
    </source>
</reference>
<dbReference type="EMBL" id="BJWL01000203">
    <property type="protein sequence ID" value="GFS34075.1"/>
    <property type="molecule type" value="Genomic_DNA"/>
</dbReference>